<accession>A0A2H0KBB2</accession>
<reference evidence="1 2" key="1">
    <citation type="submission" date="2017-09" db="EMBL/GenBank/DDBJ databases">
        <title>Depth-based differentiation of microbial function through sediment-hosted aquifers and enrichment of novel symbionts in the deep terrestrial subsurface.</title>
        <authorList>
            <person name="Probst A.J."/>
            <person name="Ladd B."/>
            <person name="Jarett J.K."/>
            <person name="Geller-Mcgrath D.E."/>
            <person name="Sieber C.M."/>
            <person name="Emerson J.B."/>
            <person name="Anantharaman K."/>
            <person name="Thomas B.C."/>
            <person name="Malmstrom R."/>
            <person name="Stieglmeier M."/>
            <person name="Klingl A."/>
            <person name="Woyke T."/>
            <person name="Ryan C.M."/>
            <person name="Banfield J.F."/>
        </authorList>
    </citation>
    <scope>NUCLEOTIDE SEQUENCE [LARGE SCALE GENOMIC DNA]</scope>
    <source>
        <strain evidence="1">CG11_big_fil_rev_8_21_14_0_20_46_11</strain>
    </source>
</reference>
<sequence>MICTSPAFGTITTGPDPVGVGGVVAGAVPKVGNVVPVVGAVPPKVGNDVPVVVGAGVPPLNEGNVVAVGVGAGVVGAGVGVVLPPNEGNVVVAPPPNEGNDVYDVYDGEESYQTPPKIPNVVVVPLL</sequence>
<dbReference type="EMBL" id="PCVG01000045">
    <property type="protein sequence ID" value="PIQ68536.1"/>
    <property type="molecule type" value="Genomic_DNA"/>
</dbReference>
<evidence type="ECO:0000313" key="2">
    <source>
        <dbReference type="Proteomes" id="UP000229342"/>
    </source>
</evidence>
<evidence type="ECO:0000313" key="1">
    <source>
        <dbReference type="EMBL" id="PIQ68536.1"/>
    </source>
</evidence>
<dbReference type="AlphaFoldDB" id="A0A2H0KBB2"/>
<proteinExistence type="predicted"/>
<dbReference type="Proteomes" id="UP000229342">
    <property type="component" value="Unassembled WGS sequence"/>
</dbReference>
<comment type="caution">
    <text evidence="1">The sequence shown here is derived from an EMBL/GenBank/DDBJ whole genome shotgun (WGS) entry which is preliminary data.</text>
</comment>
<organism evidence="1 2">
    <name type="scientific">Candidatus Taylorbacteria bacterium CG11_big_fil_rev_8_21_14_0_20_46_11</name>
    <dbReference type="NCBI Taxonomy" id="1975025"/>
    <lineage>
        <taxon>Bacteria</taxon>
        <taxon>Candidatus Tayloriibacteriota</taxon>
    </lineage>
</organism>
<protein>
    <submittedName>
        <fullName evidence="1">Uncharacterized protein</fullName>
    </submittedName>
</protein>
<name>A0A2H0KBB2_9BACT</name>
<gene>
    <name evidence="1" type="ORF">COV91_03720</name>
</gene>